<reference evidence="19" key="1">
    <citation type="submission" date="2013-02" db="EMBL/GenBank/DDBJ databases">
        <authorList>
            <person name="Hughes D."/>
        </authorList>
    </citation>
    <scope>NUCLEOTIDE SEQUENCE</scope>
    <source>
        <strain>Durham</strain>
        <strain evidence="19">NC isolate 2 -- Noor lab</strain>
    </source>
</reference>
<dbReference type="OMA" id="HHHMTIK"/>
<dbReference type="EMBL" id="CAQQ02374563">
    <property type="status" value="NOT_ANNOTATED_CDS"/>
    <property type="molecule type" value="Genomic_DNA"/>
</dbReference>
<comment type="similarity">
    <text evidence="3">Belongs to the complex I NDUFB5 subunit family.</text>
</comment>
<keyword evidence="13" id="KW-0496">Mitochondrion</keyword>
<evidence type="ECO:0000256" key="7">
    <source>
        <dbReference type="ARBA" id="ARBA00022660"/>
    </source>
</evidence>
<dbReference type="STRING" id="36166.T1GXB9"/>
<dbReference type="Proteomes" id="UP000015102">
    <property type="component" value="Unassembled WGS sequence"/>
</dbReference>
<keyword evidence="14 17" id="KW-0472">Membrane</keyword>
<protein>
    <recommendedName>
        <fullName evidence="5">NADH dehydrogenase [ubiquinone] 1 beta subcomplex subunit 5, mitochondrial</fullName>
    </recommendedName>
    <alternativeName>
        <fullName evidence="16">Complex I-SGDH</fullName>
    </alternativeName>
    <alternativeName>
        <fullName evidence="15">NADH-ubiquinone oxidoreductase SGDH subunit</fullName>
    </alternativeName>
</protein>
<dbReference type="GO" id="GO:0005743">
    <property type="term" value="C:mitochondrial inner membrane"/>
    <property type="evidence" value="ECO:0007669"/>
    <property type="project" value="UniProtKB-SubCell"/>
</dbReference>
<keyword evidence="9" id="KW-0999">Mitochondrion inner membrane</keyword>
<comment type="subunit">
    <text evidence="4">Complex I is composed of 45 different subunits.</text>
</comment>
<keyword evidence="19" id="KW-1185">Reference proteome</keyword>
<keyword evidence="10" id="KW-0809">Transit peptide</keyword>
<evidence type="ECO:0000256" key="8">
    <source>
        <dbReference type="ARBA" id="ARBA00022692"/>
    </source>
</evidence>
<comment type="function">
    <text evidence="1">Accessory subunit of the mitochondrial membrane respiratory chain NADH dehydrogenase (Complex I), that is believed not to be involved in catalysis. Complex I functions in the transfer of electrons from NADH to the respiratory chain. The immediate electron acceptor for the enzyme is believed to be ubiquinone.</text>
</comment>
<evidence type="ECO:0000256" key="4">
    <source>
        <dbReference type="ARBA" id="ARBA00011533"/>
    </source>
</evidence>
<evidence type="ECO:0000256" key="3">
    <source>
        <dbReference type="ARBA" id="ARBA00007152"/>
    </source>
</evidence>
<evidence type="ECO:0000256" key="12">
    <source>
        <dbReference type="ARBA" id="ARBA00022989"/>
    </source>
</evidence>
<evidence type="ECO:0000256" key="1">
    <source>
        <dbReference type="ARBA" id="ARBA00003195"/>
    </source>
</evidence>
<evidence type="ECO:0000256" key="5">
    <source>
        <dbReference type="ARBA" id="ARBA00015175"/>
    </source>
</evidence>
<evidence type="ECO:0000256" key="9">
    <source>
        <dbReference type="ARBA" id="ARBA00022792"/>
    </source>
</evidence>
<evidence type="ECO:0000256" key="6">
    <source>
        <dbReference type="ARBA" id="ARBA00022448"/>
    </source>
</evidence>
<sequence>MTVFSSLTRSAATLAFGNGVLRSSATSKIMQNAIQFRQMGGHGHKNMFIRPSRFQWDKFKDMLHYYVMIGLIPITAIVMYCNIFVGPAELAEIPKDYEPKHWEYHSHPITRFLARYMYPSPQQEYEKMCHAMFEENEKAQLRKLEKEIMAKMADRQDYQAYYYRPAITKYHKVSKEAADYLESIRGD</sequence>
<evidence type="ECO:0000256" key="11">
    <source>
        <dbReference type="ARBA" id="ARBA00022982"/>
    </source>
</evidence>
<feature type="transmembrane region" description="Helical" evidence="17">
    <location>
        <begin position="63"/>
        <end position="85"/>
    </location>
</feature>
<comment type="subcellular location">
    <subcellularLocation>
        <location evidence="2">Mitochondrion inner membrane</location>
        <topology evidence="2">Single-pass membrane protein</topology>
    </subcellularLocation>
</comment>
<evidence type="ECO:0000256" key="16">
    <source>
        <dbReference type="ARBA" id="ARBA00032550"/>
    </source>
</evidence>
<reference evidence="18" key="2">
    <citation type="submission" date="2015-06" db="UniProtKB">
        <authorList>
            <consortium name="EnsemblMetazoa"/>
        </authorList>
    </citation>
    <scope>IDENTIFICATION</scope>
</reference>
<evidence type="ECO:0000256" key="17">
    <source>
        <dbReference type="SAM" id="Phobius"/>
    </source>
</evidence>
<keyword evidence="11" id="KW-0249">Electron transport</keyword>
<organism evidence="18 19">
    <name type="scientific">Megaselia scalaris</name>
    <name type="common">Humpbacked fly</name>
    <name type="synonym">Phora scalaris</name>
    <dbReference type="NCBI Taxonomy" id="36166"/>
    <lineage>
        <taxon>Eukaryota</taxon>
        <taxon>Metazoa</taxon>
        <taxon>Ecdysozoa</taxon>
        <taxon>Arthropoda</taxon>
        <taxon>Hexapoda</taxon>
        <taxon>Insecta</taxon>
        <taxon>Pterygota</taxon>
        <taxon>Neoptera</taxon>
        <taxon>Endopterygota</taxon>
        <taxon>Diptera</taxon>
        <taxon>Brachycera</taxon>
        <taxon>Muscomorpha</taxon>
        <taxon>Platypezoidea</taxon>
        <taxon>Phoridae</taxon>
        <taxon>Megaseliini</taxon>
        <taxon>Megaselia</taxon>
    </lineage>
</organism>
<evidence type="ECO:0000313" key="19">
    <source>
        <dbReference type="Proteomes" id="UP000015102"/>
    </source>
</evidence>
<dbReference type="EnsemblMetazoa" id="MESCA008464-RA">
    <property type="protein sequence ID" value="MESCA008464-PA"/>
    <property type="gene ID" value="MESCA008464"/>
</dbReference>
<dbReference type="PANTHER" id="PTHR13178:SF0">
    <property type="entry name" value="NADH DEHYDROGENASE [UBIQUINONE] 1 BETA SUBCOMPLEX SUBUNIT 5, MITOCHONDRIAL"/>
    <property type="match status" value="1"/>
</dbReference>
<proteinExistence type="inferred from homology"/>
<name>T1GXB9_MEGSC</name>
<evidence type="ECO:0000256" key="13">
    <source>
        <dbReference type="ARBA" id="ARBA00023128"/>
    </source>
</evidence>
<evidence type="ECO:0000256" key="10">
    <source>
        <dbReference type="ARBA" id="ARBA00022946"/>
    </source>
</evidence>
<keyword evidence="6" id="KW-0813">Transport</keyword>
<dbReference type="AlphaFoldDB" id="T1GXB9"/>
<dbReference type="PANTHER" id="PTHR13178">
    <property type="entry name" value="NADH-UBIQUINONE OXIDOREDUCTASE SGDH SUBUNIT"/>
    <property type="match status" value="1"/>
</dbReference>
<keyword evidence="12 17" id="KW-1133">Transmembrane helix</keyword>
<evidence type="ECO:0000313" key="18">
    <source>
        <dbReference type="EnsemblMetazoa" id="MESCA008464-PA"/>
    </source>
</evidence>
<keyword evidence="8 17" id="KW-0812">Transmembrane</keyword>
<evidence type="ECO:0000256" key="15">
    <source>
        <dbReference type="ARBA" id="ARBA00032395"/>
    </source>
</evidence>
<evidence type="ECO:0000256" key="14">
    <source>
        <dbReference type="ARBA" id="ARBA00023136"/>
    </source>
</evidence>
<dbReference type="InterPro" id="IPR019173">
    <property type="entry name" value="NADH_UbQ_OxRdtase_B5_su"/>
</dbReference>
<keyword evidence="7" id="KW-0679">Respiratory chain</keyword>
<accession>T1GXB9</accession>
<dbReference type="Pfam" id="PF09781">
    <property type="entry name" value="NDUF_B5"/>
    <property type="match status" value="1"/>
</dbReference>
<dbReference type="HOGENOM" id="CLU_100260_0_0_1"/>
<evidence type="ECO:0000256" key="2">
    <source>
        <dbReference type="ARBA" id="ARBA00004434"/>
    </source>
</evidence>